<name>A0A6A1Q5P4_BALPH</name>
<feature type="region of interest" description="Disordered" evidence="5">
    <location>
        <begin position="1275"/>
        <end position="1294"/>
    </location>
</feature>
<dbReference type="Gene3D" id="2.60.200.20">
    <property type="match status" value="1"/>
</dbReference>
<keyword evidence="4" id="KW-0175">Coiled coil</keyword>
<feature type="coiled-coil region" evidence="4">
    <location>
        <begin position="492"/>
        <end position="700"/>
    </location>
</feature>
<evidence type="ECO:0000259" key="6">
    <source>
        <dbReference type="PROSITE" id="PS50195"/>
    </source>
</evidence>
<proteinExistence type="predicted"/>
<dbReference type="EMBL" id="SGJD01001041">
    <property type="protein sequence ID" value="KAB0402209.1"/>
    <property type="molecule type" value="Genomic_DNA"/>
</dbReference>
<feature type="region of interest" description="Disordered" evidence="5">
    <location>
        <begin position="1039"/>
        <end position="1105"/>
    </location>
</feature>
<feature type="region of interest" description="Disordered" evidence="5">
    <location>
        <begin position="2529"/>
        <end position="2553"/>
    </location>
</feature>
<feature type="compositionally biased region" description="Basic and acidic residues" evidence="5">
    <location>
        <begin position="1039"/>
        <end position="1055"/>
    </location>
</feature>
<feature type="compositionally biased region" description="Low complexity" evidence="5">
    <location>
        <begin position="1189"/>
        <end position="1198"/>
    </location>
</feature>
<dbReference type="GO" id="GO:0005524">
    <property type="term" value="F:ATP binding"/>
    <property type="evidence" value="ECO:0007669"/>
    <property type="project" value="UniProtKB-KW"/>
</dbReference>
<dbReference type="FunFam" id="2.60.200.20:FF:000005">
    <property type="entry name" value="Kinesin family member 16B"/>
    <property type="match status" value="1"/>
</dbReference>
<dbReference type="PROSITE" id="PS50195">
    <property type="entry name" value="PX"/>
    <property type="match status" value="1"/>
</dbReference>
<dbReference type="PANTHER" id="PTHR47117">
    <property type="entry name" value="STAR-RELATED LIPID TRANSFER PROTEIN 9"/>
    <property type="match status" value="1"/>
</dbReference>
<evidence type="ECO:0000256" key="2">
    <source>
        <dbReference type="ARBA" id="ARBA00022840"/>
    </source>
</evidence>
<dbReference type="Gene3D" id="3.30.1520.10">
    <property type="entry name" value="Phox-like domain"/>
    <property type="match status" value="2"/>
</dbReference>
<feature type="coiled-coil region" evidence="4">
    <location>
        <begin position="729"/>
        <end position="764"/>
    </location>
</feature>
<keyword evidence="2" id="KW-0067">ATP-binding</keyword>
<feature type="non-terminal residue" evidence="7">
    <location>
        <position position="2771"/>
    </location>
</feature>
<dbReference type="Proteomes" id="UP000437017">
    <property type="component" value="Unassembled WGS sequence"/>
</dbReference>
<feature type="compositionally biased region" description="Basic and acidic residues" evidence="5">
    <location>
        <begin position="2534"/>
        <end position="2553"/>
    </location>
</feature>
<reference evidence="7 8" key="1">
    <citation type="journal article" date="2019" name="PLoS ONE">
        <title>Genomic analyses reveal an absence of contemporary introgressive admixture between fin whales and blue whales, despite known hybrids.</title>
        <authorList>
            <person name="Westbury M.V."/>
            <person name="Petersen B."/>
            <person name="Lorenzen E.D."/>
        </authorList>
    </citation>
    <scope>NUCLEOTIDE SEQUENCE [LARGE SCALE GENOMIC DNA]</scope>
    <source>
        <strain evidence="7">FinWhale-01</strain>
    </source>
</reference>
<sequence>IALLDSPTALSMEEKLQQNEARVQELTKEWTNKWNETQNILKSQILNIQGETFGEKTESETVRGTEGRYRDTLVPVGTTLIKWIVFLMKSCIQVEDYVKGPLSICTMVDYIDEKKLSEKEMGTGVDKELVTQLISDQAGQKSVLGLVETRRRAWSTGQVFWKMVVAFWSFAIKMAFVSGEICPEQLQGLTSNNARKCRLAGTGEEQTLALRKEGIGVVLDSELPHLIGIDDDLLSTGIILYHLKEGQTYVGREDASTEQDIVLHGLDLESEHCIFENVGGTVTLIPLSGSQCSVNGVQIMEATHLNQGAVILLGRTNMFRFNHPKEAARLREKRKGVKQRGGELRMIGRDFSLDGDDQRALEVLDEGGYEDVRSLLRCLISENKADRTLTRDLALDARQAKSIYKTVHRTLPLFFPWAVLFIFQGASCFRFRVGMGFRNVKPEGTIFRMRSSGIAMQKAESTKIQYWKPRPGFIELLHHARGRMAQPRLEFERQQREELEKLESKRKLIEEMEEKQKSDKAALERMQQEVETQRKETEIVQLQIRKQEESLKRRSFHLESKLKDLLAEKERFEEERLREQQEIELQKKKQDEERFLRVQEELQRLQELNSHEKAEKVQIFQELEQLKRAKEEQCVKLEQEKKRLEEQEKEQVLRVAHLEEQLWEERELVRPLRHGQAQRAEEERQDLEGIRASLLRAKEAGAEGHDGGRELERAQLRFLEFKRRQLAALATLEKELVQQKDLLRKEAEEEREILERLKSGSQEESRLSLKEDGGVADVPHAAGDVEQIKPAEGRLQCKERQLQYLLQHHLPRLLEEKQRACEILDRGPLGLDDTLYQVEKEMEEKEEQLAQYQASASQLQKLQATFEFTANVARQEEKVRRKEKEILESREKQQREALERAVCGTSSTGRLEHEIQQLKQKICEVDGVQKGHRGTLEGKPASSSLPSSAEKSHLVPLMDARISAYIEEEVQRRLQDLHRVVGDGSGAPAETVKVSEGAGDLVIRFEDDLSDNEKLHNGTVQRKLKYEKSSLAPLLSKEVTDAPGREERRKVDQNHHCSRPASRSISGPSARSSAPGGGACQRGSQPSEPELSRSSDCNRGGSQPEHVDLTKIYFLSKSSTSGEGHFQGESENLSEPTTPEGEHSPGVTSSWTWLQRASQDVSVHSGSEQTRQSRLLCLCLQPQRPPREGSGLLALPGAGSRGGGGSQGSGVTHECQARGKQRTFTETPVTTCCGQARGEPVGPWGLASHAAAFIARLPFLELLPLDTLLEAPRVSPEAPSFPEAAQVGSSREGSGAVRRAGSLVPYRAPGLPAGPAAADFPGSSPGSVFCLEVEGARTGSVFKQTLVQFPDQMLKLQTLGDTSEAQGMYWLAVANCAEPAPWPECELLLNSALYALVLNPQPPWACFALCPSLGYRRFRSALAGRAFDSWALQRVSCSPRLPTADTSANRYAGTSRADAAACTSHPLFQQDLLQLSLDWKAEIPDLVLANGVQLSSRFQNTLVDLICFLHGNLDVDAPSLTEVQLLLCTTVRVEGGSGPGHCQSLVLLNTHVALVREDRVFYPQSGSLSLPPPGTRFDVVRCRAFSEFSSAAQHPQEAQHVQLCTDTLCPEGGRNVAPEVWKLTLNSQDEALYECPPSFQSLFQEEGGHLPLALSFTSARVTAAALQCHTFYLEIKYGPDMRIRLAIMKDLSFPMHSKPGPSVLHLAEDPRVQDPFRPEGKGACCPVVFLVKSRMVSRSLGANPDNLKDPIKISIPRYVLCGQGKDEHFEFEVKVLPSLAPGKDCQHLPGEFPLLRVARAALCIYREIFFEGKYDDKLQSSNPVRSLPDEAVMILVKGMLELYLPVSASSTTFWNCVRIYVERGASRQLIPSRPRARERFSPERSPICRVLPRKQRPCRCHGDGISVVGGALVQVHRAHYSGGDASLAQELITVLDETWTVFRRYSRFREMHKTLKLKYAEVLASLMNSSHFIERFLPGCAAPLTFMVSMLSIFFWILNSFAFCFELVCPLYTLTLFTSQPHRKDMDPVACIYHESLCLNLTGRGRKEIVNFINTSDYCRSAFIQPKPHELLATLEFPPKKLFGNKDERVIAERRSQLEDLLLNHLALPSHQLLTDFYVNISAGTSIPPIARSQCYSVMAQFKASQGALAIDTQMTLAWWLRNDRVPKELACRAELDFSSHVVSVAEDKQGLDDGSTAPVRMTVTHEDVVRAAQASWKGRLCACHIQRWTSSTHTLLRGEQIPDLKGNGCKMGAATLFNALLSSQRGRGDTGCTGAAEMTILLRLLTTKGCSSHTALAAHMHFIVSVGWSGWLSCDGNFDLRRVRGSEISEALAVETRDLPRPSEVQLGVQTPVGSEPEELTCKETANKVLWEKNKNATATSKSSCPSAYECLKCFHRLVAKRPSVEEDSPRQISELTWKQEKEFTRKVTEGLPRGITGCRSGRRGGSWCARGQQAPACCGYREQTAGATPNPTGVESCFQATRGAVISCSSKRPERRAKGRFVTRSPQTSQMRQMPTCVCGTWKKGDSWVSRKSGDGKRQPDGPNLGDHHGTLEREVRFRKEKRACPQQAQNFYEHILLDGPKDGGKEERERGIKEGRKWYVRNMAPSGEMALSPWVGGTANRGVMWSRYSPWGSCSTTRARGIKASDVSPEQVMLGLDLYKCVEFYQAVEQGGRAASHILHVLLNRQKDVASQDIQVTQVIQSAHLLLESGHHCHDPVIVICLQRNWLDPKVTMAFGCNLDQRSHKVQIQGKNLAPPVPGVSWGVNVAM</sequence>
<evidence type="ECO:0000256" key="3">
    <source>
        <dbReference type="ARBA" id="ARBA00023175"/>
    </source>
</evidence>
<evidence type="ECO:0000313" key="7">
    <source>
        <dbReference type="EMBL" id="KAB0402209.1"/>
    </source>
</evidence>
<dbReference type="InterPro" id="IPR001683">
    <property type="entry name" value="PX_dom"/>
</dbReference>
<keyword evidence="1" id="KW-0547">Nucleotide-binding</keyword>
<accession>A0A6A1Q5P4</accession>
<evidence type="ECO:0000313" key="8">
    <source>
        <dbReference type="Proteomes" id="UP000437017"/>
    </source>
</evidence>
<feature type="region of interest" description="Disordered" evidence="5">
    <location>
        <begin position="1188"/>
        <end position="1222"/>
    </location>
</feature>
<feature type="non-terminal residue" evidence="7">
    <location>
        <position position="1"/>
    </location>
</feature>
<dbReference type="InterPro" id="IPR000253">
    <property type="entry name" value="FHA_dom"/>
</dbReference>
<dbReference type="CDD" id="cd22249">
    <property type="entry name" value="UDM1_RNF168_RNF169-like"/>
    <property type="match status" value="1"/>
</dbReference>
<dbReference type="CDD" id="cd22732">
    <property type="entry name" value="FHA_KIF16B"/>
    <property type="match status" value="1"/>
</dbReference>
<dbReference type="Pfam" id="PF00498">
    <property type="entry name" value="FHA"/>
    <property type="match status" value="1"/>
</dbReference>
<feature type="compositionally biased region" description="Polar residues" evidence="5">
    <location>
        <begin position="1082"/>
        <end position="1101"/>
    </location>
</feature>
<feature type="domain" description="PX" evidence="6">
    <location>
        <begin position="1908"/>
        <end position="2149"/>
    </location>
</feature>
<dbReference type="InterPro" id="IPR008984">
    <property type="entry name" value="SMAD_FHA_dom_sf"/>
</dbReference>
<keyword evidence="8" id="KW-1185">Reference proteome</keyword>
<feature type="coiled-coil region" evidence="4">
    <location>
        <begin position="835"/>
        <end position="892"/>
    </location>
</feature>
<feature type="compositionally biased region" description="Low complexity" evidence="5">
    <location>
        <begin position="939"/>
        <end position="949"/>
    </location>
</feature>
<dbReference type="OrthoDB" id="3176171at2759"/>
<keyword evidence="3" id="KW-0505">Motor protein</keyword>
<dbReference type="SUPFAM" id="SSF49879">
    <property type="entry name" value="SMAD/FHA domain"/>
    <property type="match status" value="1"/>
</dbReference>
<feature type="compositionally biased region" description="Gly residues" evidence="5">
    <location>
        <begin position="1199"/>
        <end position="1208"/>
    </location>
</feature>
<organism evidence="7 8">
    <name type="scientific">Balaenoptera physalus</name>
    <name type="common">Fin whale</name>
    <name type="synonym">Balaena physalus</name>
    <dbReference type="NCBI Taxonomy" id="9770"/>
    <lineage>
        <taxon>Eukaryota</taxon>
        <taxon>Metazoa</taxon>
        <taxon>Chordata</taxon>
        <taxon>Craniata</taxon>
        <taxon>Vertebrata</taxon>
        <taxon>Euteleostomi</taxon>
        <taxon>Mammalia</taxon>
        <taxon>Eutheria</taxon>
        <taxon>Laurasiatheria</taxon>
        <taxon>Artiodactyla</taxon>
        <taxon>Whippomorpha</taxon>
        <taxon>Cetacea</taxon>
        <taxon>Mysticeti</taxon>
        <taxon>Balaenopteridae</taxon>
        <taxon>Balaenoptera</taxon>
    </lineage>
</organism>
<dbReference type="GO" id="GO:0035091">
    <property type="term" value="F:phosphatidylinositol binding"/>
    <property type="evidence" value="ECO:0007669"/>
    <property type="project" value="InterPro"/>
</dbReference>
<dbReference type="PANTHER" id="PTHR47117:SF8">
    <property type="entry name" value="KINESIN FAMILY MEMBER 16B"/>
    <property type="match status" value="1"/>
</dbReference>
<evidence type="ECO:0000256" key="1">
    <source>
        <dbReference type="ARBA" id="ARBA00022741"/>
    </source>
</evidence>
<feature type="region of interest" description="Disordered" evidence="5">
    <location>
        <begin position="1120"/>
        <end position="1149"/>
    </location>
</feature>
<dbReference type="InterPro" id="IPR036871">
    <property type="entry name" value="PX_dom_sf"/>
</dbReference>
<evidence type="ECO:0000256" key="5">
    <source>
        <dbReference type="SAM" id="MobiDB-lite"/>
    </source>
</evidence>
<protein>
    <recommendedName>
        <fullName evidence="6">PX domain-containing protein</fullName>
    </recommendedName>
</protein>
<comment type="caution">
    <text evidence="7">The sequence shown here is derived from an EMBL/GenBank/DDBJ whole genome shotgun (WGS) entry which is preliminary data.</text>
</comment>
<evidence type="ECO:0000256" key="4">
    <source>
        <dbReference type="SAM" id="Coils"/>
    </source>
</evidence>
<feature type="compositionally biased region" description="Low complexity" evidence="5">
    <location>
        <begin position="1059"/>
        <end position="1074"/>
    </location>
</feature>
<feature type="region of interest" description="Disordered" evidence="5">
    <location>
        <begin position="931"/>
        <end position="952"/>
    </location>
</feature>
<gene>
    <name evidence="7" type="ORF">E2I00_010938</name>
</gene>
<dbReference type="SUPFAM" id="SSF64268">
    <property type="entry name" value="PX domain"/>
    <property type="match status" value="1"/>
</dbReference>